<dbReference type="RefSeq" id="WP_238715374.1">
    <property type="nucleotide sequence ID" value="NZ_JAEPBH010000091.1"/>
</dbReference>
<dbReference type="InterPro" id="IPR014944">
    <property type="entry name" value="Toxin_SymE-like"/>
</dbReference>
<evidence type="ECO:0000313" key="2">
    <source>
        <dbReference type="EMBL" id="MBK4717078.1"/>
    </source>
</evidence>
<comment type="caution">
    <text evidence="2">The sequence shown here is derived from an EMBL/GenBank/DDBJ whole genome shotgun (WGS) entry which is preliminary data.</text>
</comment>
<dbReference type="EMBL" id="JAEPBH010000091">
    <property type="protein sequence ID" value="MBK4717078.1"/>
    <property type="molecule type" value="Genomic_DNA"/>
</dbReference>
<sequence length="79" mass="8792">MAAQNITPEGRISKVLRLLKVGYTSIRHADRNDITTYYSRCPSINLKGNWLEEAGFETGKQIKVTVEPGRLVICIGEGN</sequence>
<protein>
    <submittedName>
        <fullName evidence="2">Type I toxin-antitoxin system SymE family toxin</fullName>
    </submittedName>
</protein>
<evidence type="ECO:0000259" key="1">
    <source>
        <dbReference type="Pfam" id="PF08845"/>
    </source>
</evidence>
<evidence type="ECO:0000313" key="3">
    <source>
        <dbReference type="Proteomes" id="UP000659047"/>
    </source>
</evidence>
<reference evidence="2" key="1">
    <citation type="submission" date="2021-01" db="EMBL/GenBank/DDBJ databases">
        <title>Intestinitalea alba gen. nov., sp. nov., a novel genus of the family Enterobacteriaceae, isolated from the gut of the plastic-eating mealworm Tenebrio molitor L.</title>
        <authorList>
            <person name="Yang Y."/>
        </authorList>
    </citation>
    <scope>NUCLEOTIDE SEQUENCE</scope>
    <source>
        <strain evidence="2">BIT-L3</strain>
    </source>
</reference>
<proteinExistence type="predicted"/>
<dbReference type="GO" id="GO:0016070">
    <property type="term" value="P:RNA metabolic process"/>
    <property type="evidence" value="ECO:0007669"/>
    <property type="project" value="InterPro"/>
</dbReference>
<feature type="domain" description="Toxin SymE-like" evidence="1">
    <location>
        <begin position="17"/>
        <end position="73"/>
    </location>
</feature>
<name>A0A8K0XYV5_9ENTR</name>
<dbReference type="Proteomes" id="UP000659047">
    <property type="component" value="Unassembled WGS sequence"/>
</dbReference>
<dbReference type="GO" id="GO:0016788">
    <property type="term" value="F:hydrolase activity, acting on ester bonds"/>
    <property type="evidence" value="ECO:0007669"/>
    <property type="project" value="InterPro"/>
</dbReference>
<dbReference type="AlphaFoldDB" id="A0A8K0XYV5"/>
<gene>
    <name evidence="2" type="ORF">JJB97_17540</name>
</gene>
<keyword evidence="3" id="KW-1185">Reference proteome</keyword>
<organism evidence="2 3">
    <name type="scientific">Tenebrionibacter intestinalis</name>
    <dbReference type="NCBI Taxonomy" id="2799638"/>
    <lineage>
        <taxon>Bacteria</taxon>
        <taxon>Pseudomonadati</taxon>
        <taxon>Pseudomonadota</taxon>
        <taxon>Gammaproteobacteria</taxon>
        <taxon>Enterobacterales</taxon>
        <taxon>Enterobacteriaceae</taxon>
        <taxon>Tenebrionibacter/Tenebrionicola group</taxon>
        <taxon>Tenebrionibacter</taxon>
    </lineage>
</organism>
<dbReference type="GO" id="GO:0003723">
    <property type="term" value="F:RNA binding"/>
    <property type="evidence" value="ECO:0007669"/>
    <property type="project" value="InterPro"/>
</dbReference>
<accession>A0A8K0XYV5</accession>
<dbReference type="Pfam" id="PF08845">
    <property type="entry name" value="SymE_toxin"/>
    <property type="match status" value="1"/>
</dbReference>
<dbReference type="GO" id="GO:0005737">
    <property type="term" value="C:cytoplasm"/>
    <property type="evidence" value="ECO:0007669"/>
    <property type="project" value="InterPro"/>
</dbReference>